<dbReference type="NCBIfam" id="TIGR00728">
    <property type="entry name" value="OPT_sfam"/>
    <property type="match status" value="1"/>
</dbReference>
<dbReference type="OMA" id="FLYCMIG"/>
<comment type="similarity">
    <text evidence="2">Belongs to the oligopeptide OPT transporter family.</text>
</comment>
<dbReference type="InterPro" id="IPR004648">
    <property type="entry name" value="Oligpept_transpt"/>
</dbReference>
<name>A0A5M3N3S6_CONPW</name>
<keyword evidence="4 10" id="KW-0812">Transmembrane</keyword>
<feature type="transmembrane region" description="Helical" evidence="10">
    <location>
        <begin position="263"/>
        <end position="288"/>
    </location>
</feature>
<proteinExistence type="inferred from homology"/>
<keyword evidence="5" id="KW-0571">Peptide transport</keyword>
<feature type="transmembrane region" description="Helical" evidence="10">
    <location>
        <begin position="557"/>
        <end position="575"/>
    </location>
</feature>
<dbReference type="GO" id="GO:0015031">
    <property type="term" value="P:protein transport"/>
    <property type="evidence" value="ECO:0007669"/>
    <property type="project" value="UniProtKB-KW"/>
</dbReference>
<feature type="transmembrane region" description="Helical" evidence="10">
    <location>
        <begin position="99"/>
        <end position="117"/>
    </location>
</feature>
<comment type="subcellular location">
    <subcellularLocation>
        <location evidence="1">Membrane</location>
        <topology evidence="1">Multi-pass membrane protein</topology>
    </subcellularLocation>
</comment>
<feature type="transmembrane region" description="Helical" evidence="10">
    <location>
        <begin position="394"/>
        <end position="415"/>
    </location>
</feature>
<feature type="transmembrane region" description="Helical" evidence="10">
    <location>
        <begin position="666"/>
        <end position="688"/>
    </location>
</feature>
<evidence type="ECO:0000256" key="2">
    <source>
        <dbReference type="ARBA" id="ARBA00008807"/>
    </source>
</evidence>
<feature type="transmembrane region" description="Helical" evidence="10">
    <location>
        <begin position="123"/>
        <end position="142"/>
    </location>
</feature>
<feature type="transmembrane region" description="Helical" evidence="10">
    <location>
        <begin position="700"/>
        <end position="723"/>
    </location>
</feature>
<dbReference type="OrthoDB" id="9986677at2759"/>
<evidence type="ECO:0000256" key="7">
    <source>
        <dbReference type="ARBA" id="ARBA00022989"/>
    </source>
</evidence>
<feature type="transmembrane region" description="Helical" evidence="10">
    <location>
        <begin position="202"/>
        <end position="223"/>
    </location>
</feature>
<dbReference type="RefSeq" id="XP_007763007.1">
    <property type="nucleotide sequence ID" value="XM_007764817.1"/>
</dbReference>
<feature type="transmembrane region" description="Helical" evidence="10">
    <location>
        <begin position="332"/>
        <end position="353"/>
    </location>
</feature>
<dbReference type="PANTHER" id="PTHR22601">
    <property type="entry name" value="ISP4 LIKE PROTEIN"/>
    <property type="match status" value="1"/>
</dbReference>
<dbReference type="GeneID" id="19211095"/>
<keyword evidence="12" id="KW-1185">Reference proteome</keyword>
<feature type="transmembrane region" description="Helical" evidence="10">
    <location>
        <begin position="447"/>
        <end position="467"/>
    </location>
</feature>
<keyword evidence="6" id="KW-0653">Protein transport</keyword>
<dbReference type="InterPro" id="IPR004813">
    <property type="entry name" value="OPT"/>
</dbReference>
<dbReference type="Pfam" id="PF03169">
    <property type="entry name" value="OPT"/>
    <property type="match status" value="1"/>
</dbReference>
<protein>
    <submittedName>
        <fullName evidence="11">Oligopeptide transporter</fullName>
    </submittedName>
</protein>
<evidence type="ECO:0000256" key="9">
    <source>
        <dbReference type="SAM" id="MobiDB-lite"/>
    </source>
</evidence>
<dbReference type="GO" id="GO:0016020">
    <property type="term" value="C:membrane"/>
    <property type="evidence" value="ECO:0007669"/>
    <property type="project" value="UniProtKB-SubCell"/>
</dbReference>
<evidence type="ECO:0000313" key="12">
    <source>
        <dbReference type="Proteomes" id="UP000053558"/>
    </source>
</evidence>
<dbReference type="Proteomes" id="UP000053558">
    <property type="component" value="Unassembled WGS sequence"/>
</dbReference>
<keyword evidence="8 10" id="KW-0472">Membrane</keyword>
<reference evidence="12" key="1">
    <citation type="journal article" date="2012" name="Science">
        <title>The Paleozoic origin of enzymatic lignin decomposition reconstructed from 31 fungal genomes.</title>
        <authorList>
            <person name="Floudas D."/>
            <person name="Binder M."/>
            <person name="Riley R."/>
            <person name="Barry K."/>
            <person name="Blanchette R.A."/>
            <person name="Henrissat B."/>
            <person name="Martinez A.T."/>
            <person name="Otillar R."/>
            <person name="Spatafora J.W."/>
            <person name="Yadav J.S."/>
            <person name="Aerts A."/>
            <person name="Benoit I."/>
            <person name="Boyd A."/>
            <person name="Carlson A."/>
            <person name="Copeland A."/>
            <person name="Coutinho P.M."/>
            <person name="de Vries R.P."/>
            <person name="Ferreira P."/>
            <person name="Findley K."/>
            <person name="Foster B."/>
            <person name="Gaskell J."/>
            <person name="Glotzer D."/>
            <person name="Gorecki P."/>
            <person name="Heitman J."/>
            <person name="Hesse C."/>
            <person name="Hori C."/>
            <person name="Igarashi K."/>
            <person name="Jurgens J.A."/>
            <person name="Kallen N."/>
            <person name="Kersten P."/>
            <person name="Kohler A."/>
            <person name="Kuees U."/>
            <person name="Kumar T.K.A."/>
            <person name="Kuo A."/>
            <person name="LaButti K."/>
            <person name="Larrondo L.F."/>
            <person name="Lindquist E."/>
            <person name="Ling A."/>
            <person name="Lombard V."/>
            <person name="Lucas S."/>
            <person name="Lundell T."/>
            <person name="Martin R."/>
            <person name="McLaughlin D.J."/>
            <person name="Morgenstern I."/>
            <person name="Morin E."/>
            <person name="Murat C."/>
            <person name="Nagy L.G."/>
            <person name="Nolan M."/>
            <person name="Ohm R.A."/>
            <person name="Patyshakuliyeva A."/>
            <person name="Rokas A."/>
            <person name="Ruiz-Duenas F.J."/>
            <person name="Sabat G."/>
            <person name="Salamov A."/>
            <person name="Samejima M."/>
            <person name="Schmutz J."/>
            <person name="Slot J.C."/>
            <person name="St John F."/>
            <person name="Stenlid J."/>
            <person name="Sun H."/>
            <person name="Sun S."/>
            <person name="Syed K."/>
            <person name="Tsang A."/>
            <person name="Wiebenga A."/>
            <person name="Young D."/>
            <person name="Pisabarro A."/>
            <person name="Eastwood D.C."/>
            <person name="Martin F."/>
            <person name="Cullen D."/>
            <person name="Grigoriev I.V."/>
            <person name="Hibbett D.S."/>
        </authorList>
    </citation>
    <scope>NUCLEOTIDE SEQUENCE [LARGE SCALE GENOMIC DNA]</scope>
    <source>
        <strain evidence="12">RWD-64-598 SS2</strain>
    </source>
</reference>
<gene>
    <name evidence="11" type="ORF">CONPUDRAFT_86188</name>
</gene>
<feature type="transmembrane region" description="Helical" evidence="10">
    <location>
        <begin position="300"/>
        <end position="320"/>
    </location>
</feature>
<evidence type="ECO:0000256" key="6">
    <source>
        <dbReference type="ARBA" id="ARBA00022927"/>
    </source>
</evidence>
<evidence type="ECO:0000256" key="3">
    <source>
        <dbReference type="ARBA" id="ARBA00022448"/>
    </source>
</evidence>
<evidence type="ECO:0000256" key="8">
    <source>
        <dbReference type="ARBA" id="ARBA00023136"/>
    </source>
</evidence>
<keyword evidence="3" id="KW-0813">Transport</keyword>
<sequence length="776" mass="87682">MPTSGIMAPEPIAEAPSSSTYHTEQKLESDLGHPDTGQKLERGAPESIEYQNSYFDDPNLDPAQFQEIEYDDESPYPEVRSAVANTDDPSIPVTTIRTWTIGLAWAILMPGVNQFFFFRYPSVPITGIVAQLLSFPLGRLWARYVPRWRVLGVALNPGPFTIKEHVLITIMATVGAQSAYATDIIAVQRVTYKQSYNFSYQWFLVLSTQLIGFSAGGIARRFLVTPPSMIWPATLVQCALFNTLHSQHYSGMGQHSGPSRERYFLFVFLGSFFWYFFPGYLFQALSWFSWVTWIWPDDTAIAQLFGYFHGMGMSVITFDWSQVSYIGSPLATPWWASANVFAGFVFFYCTISSRTSYDNEMKQYNVSRILTPESTLDLEAYMSYSPLFLSTTFALSYGLSFAAITSTLVHAFIYFRKQVWRQARRSLREQADVHARLMNMYPQVPEWWYFLLFGITFALGCISIELWPTQMPVWAFVVALCVAFTYLVPCGMIQAITNQQVGLNVVTELIIGYALPGKPIAMMMFKTWGYISMTQALTFTADFKLGHYMKIPPRSMFWCQIVAAVVAGTTQLAVLEWMFTHVPDMCQTTQKDGFICPDTEVFSSASIIWGVIGPERQFSAGQIYHPLLFFFLVGAVAPVIPWIIVRKYPNSFMRYINPLLFSGTYLIPPATALNYVPWAIVGFVFQYILRRRHFSWWTKYNYVTSAALDSGLAVSVLVIFFCLQYPRNGTIGANSIGQWWGNTVFAMGADYGPAGGGTPVRPLEPGQTFGPSPGTW</sequence>
<organism evidence="11 12">
    <name type="scientific">Coniophora puteana (strain RWD-64-598)</name>
    <name type="common">Brown rot fungus</name>
    <dbReference type="NCBI Taxonomy" id="741705"/>
    <lineage>
        <taxon>Eukaryota</taxon>
        <taxon>Fungi</taxon>
        <taxon>Dikarya</taxon>
        <taxon>Basidiomycota</taxon>
        <taxon>Agaricomycotina</taxon>
        <taxon>Agaricomycetes</taxon>
        <taxon>Agaricomycetidae</taxon>
        <taxon>Boletales</taxon>
        <taxon>Coniophorineae</taxon>
        <taxon>Coniophoraceae</taxon>
        <taxon>Coniophora</taxon>
    </lineage>
</organism>
<dbReference type="NCBIfam" id="TIGR00727">
    <property type="entry name" value="ISP4_OPT"/>
    <property type="match status" value="1"/>
</dbReference>
<feature type="transmembrane region" description="Helical" evidence="10">
    <location>
        <begin position="501"/>
        <end position="521"/>
    </location>
</feature>
<feature type="transmembrane region" description="Helical" evidence="10">
    <location>
        <begin position="473"/>
        <end position="489"/>
    </location>
</feature>
<evidence type="ECO:0000256" key="1">
    <source>
        <dbReference type="ARBA" id="ARBA00004141"/>
    </source>
</evidence>
<feature type="region of interest" description="Disordered" evidence="9">
    <location>
        <begin position="1"/>
        <end position="54"/>
    </location>
</feature>
<accession>A0A5M3N3S6</accession>
<dbReference type="GO" id="GO:0035673">
    <property type="term" value="F:oligopeptide transmembrane transporter activity"/>
    <property type="evidence" value="ECO:0007669"/>
    <property type="project" value="InterPro"/>
</dbReference>
<dbReference type="AlphaFoldDB" id="A0A5M3N3S6"/>
<feature type="compositionally biased region" description="Basic and acidic residues" evidence="9">
    <location>
        <begin position="23"/>
        <end position="44"/>
    </location>
</feature>
<evidence type="ECO:0000256" key="5">
    <source>
        <dbReference type="ARBA" id="ARBA00022856"/>
    </source>
</evidence>
<comment type="caution">
    <text evidence="11">The sequence shown here is derived from an EMBL/GenBank/DDBJ whole genome shotgun (WGS) entry which is preliminary data.</text>
</comment>
<evidence type="ECO:0000256" key="10">
    <source>
        <dbReference type="SAM" id="Phobius"/>
    </source>
</evidence>
<dbReference type="EMBL" id="JH711573">
    <property type="protein sequence ID" value="EIW86062.1"/>
    <property type="molecule type" value="Genomic_DNA"/>
</dbReference>
<keyword evidence="7 10" id="KW-1133">Transmembrane helix</keyword>
<feature type="transmembrane region" description="Helical" evidence="10">
    <location>
        <begin position="623"/>
        <end position="645"/>
    </location>
</feature>
<evidence type="ECO:0000256" key="4">
    <source>
        <dbReference type="ARBA" id="ARBA00022692"/>
    </source>
</evidence>
<dbReference type="KEGG" id="cput:CONPUDRAFT_86188"/>
<evidence type="ECO:0000313" key="11">
    <source>
        <dbReference type="EMBL" id="EIW86062.1"/>
    </source>
</evidence>